<reference evidence="16 17" key="1">
    <citation type="journal article" date="2011" name="Genome Res.">
        <title>Phylogeny-wide analysis of social amoeba genomes highlights ancient origins for complex intercellular communication.</title>
        <authorList>
            <person name="Heidel A.J."/>
            <person name="Lawal H.M."/>
            <person name="Felder M."/>
            <person name="Schilde C."/>
            <person name="Helps N.R."/>
            <person name="Tunggal B."/>
            <person name="Rivero F."/>
            <person name="John U."/>
            <person name="Schleicher M."/>
            <person name="Eichinger L."/>
            <person name="Platzer M."/>
            <person name="Noegel A.A."/>
            <person name="Schaap P."/>
            <person name="Gloeckner G."/>
        </authorList>
    </citation>
    <scope>NUCLEOTIDE SEQUENCE [LARGE SCALE GENOMIC DNA]</scope>
    <source>
        <strain evidence="17">ATCC 26659 / Pp 5 / PN500</strain>
    </source>
</reference>
<sequence length="883" mass="98569">MATSCNIRVIARFRPLNAREKSGDQDQVVVQFPGEGTQLIMNQGGNQVPFTFDRVFPPDTHQEEIFEIVKSTVDDVLNGYNGTIFAYGQTGSGKTFTMFGSEDKDPELAGIIPRTNVHIFNKIAEDTSGSEFTIKCSFVEIYMEIIKDLLNPKNTNLKIRESKANGIWIEGLTEEFVADEHEIMDLIALGEQSRSVSKTNMNQRSSRSHSLLILTIEQKSKDGSIKRGKLNLVDLAGSEKVAKTGAEGQTLEEAKKINQSLSLLGNCIHALTESKREHIPFRDSKLTRILQESLGGNTKTTLMITASPHVSNVEETISTLKFGSRAKTIKNTVKVNSQKSAAELLAIIGVLTKELSSLKHYSLSLEKLVEYMKSPEYIPGSPIPEQLLCLAAPPPPAATSPTTTATSNNNTSTPSKASNRHSTALTSSPVSSPAGSASHRHSVALSTPLVNSLAAASAGVANGSGGRTSPSSENGTPSLYDPMAMVELTMQIDRIKEENQQLVDKFKDELSEITMQYESTKEELQQVRSQLEVTKESMRNADQESKSYKDAERSLKVEVENRELRITSLSQQVDDLRILASQVIHRLKYCEVEQENKDLSKRLQSMVENERIRLTAAVGSPQRARKSISTNGITSPNLSSQQSTPNTHIPDESITSISNNTTTDTTTSDSTANQEDEESEEFNELRIQLEQSESEKKSLNEYNLQLQSEASDMKSQEFKLLQEIKVLKSNGDLQLQEHLLFKEDVAMKSKLQQTQITNLQSELQSLQNKLNQEKQYKQKAQNQQIEISSKSNEIVKKLEEQNQSLQLQVDKQVCENEDLQQQYSQLMEKCQDLQNELTTAQRLLMNRRAVKVVRSDEKSMKRAYEIKLDFGQQFLKKTGKKLY</sequence>
<evidence type="ECO:0000256" key="1">
    <source>
        <dbReference type="ARBA" id="ARBA00004245"/>
    </source>
</evidence>
<dbReference type="STRING" id="670386.D3BDQ8"/>
<feature type="compositionally biased region" description="Low complexity" evidence="14">
    <location>
        <begin position="653"/>
        <end position="671"/>
    </location>
</feature>
<keyword evidence="6 11" id="KW-0067">ATP-binding</keyword>
<dbReference type="GO" id="GO:0005524">
    <property type="term" value="F:ATP binding"/>
    <property type="evidence" value="ECO:0007669"/>
    <property type="project" value="UniProtKB-UniRule"/>
</dbReference>
<dbReference type="Proteomes" id="UP000001396">
    <property type="component" value="Unassembled WGS sequence"/>
</dbReference>
<dbReference type="GeneID" id="31362341"/>
<evidence type="ECO:0000256" key="13">
    <source>
        <dbReference type="SAM" id="Coils"/>
    </source>
</evidence>
<keyword evidence="5 11" id="KW-0547">Nucleotide-binding</keyword>
<gene>
    <name evidence="16" type="primary">kif5</name>
    <name evidence="16" type="ORF">PPL_06860</name>
</gene>
<keyword evidence="8 11" id="KW-0505">Motor protein</keyword>
<keyword evidence="9" id="KW-0206">Cytoskeleton</keyword>
<organism evidence="16 17">
    <name type="scientific">Heterostelium pallidum (strain ATCC 26659 / Pp 5 / PN500)</name>
    <name type="common">Cellular slime mold</name>
    <name type="synonym">Polysphondylium pallidum</name>
    <dbReference type="NCBI Taxonomy" id="670386"/>
    <lineage>
        <taxon>Eukaryota</taxon>
        <taxon>Amoebozoa</taxon>
        <taxon>Evosea</taxon>
        <taxon>Eumycetozoa</taxon>
        <taxon>Dictyostelia</taxon>
        <taxon>Acytosteliales</taxon>
        <taxon>Acytosteliaceae</taxon>
        <taxon>Heterostelium</taxon>
    </lineage>
</organism>
<dbReference type="PROSITE" id="PS00411">
    <property type="entry name" value="KINESIN_MOTOR_1"/>
    <property type="match status" value="1"/>
</dbReference>
<evidence type="ECO:0000259" key="15">
    <source>
        <dbReference type="PROSITE" id="PS50067"/>
    </source>
</evidence>
<dbReference type="Gene3D" id="3.40.850.10">
    <property type="entry name" value="Kinesin motor domain"/>
    <property type="match status" value="1"/>
</dbReference>
<keyword evidence="17" id="KW-1185">Reference proteome</keyword>
<dbReference type="InterPro" id="IPR027640">
    <property type="entry name" value="Kinesin-like_fam"/>
</dbReference>
<dbReference type="FunFam" id="3.40.850.10:FF:000019">
    <property type="entry name" value="Kinesin-like protein KIN-5D"/>
    <property type="match status" value="1"/>
</dbReference>
<evidence type="ECO:0000256" key="14">
    <source>
        <dbReference type="SAM" id="MobiDB-lite"/>
    </source>
</evidence>
<feature type="coiled-coil region" evidence="13">
    <location>
        <begin position="749"/>
        <end position="843"/>
    </location>
</feature>
<feature type="binding site" evidence="11">
    <location>
        <begin position="88"/>
        <end position="95"/>
    </location>
    <ligand>
        <name>ATP</name>
        <dbReference type="ChEBI" id="CHEBI:30616"/>
    </ligand>
</feature>
<evidence type="ECO:0000256" key="12">
    <source>
        <dbReference type="RuleBase" id="RU000394"/>
    </source>
</evidence>
<feature type="compositionally biased region" description="Low complexity" evidence="14">
    <location>
        <begin position="427"/>
        <end position="437"/>
    </location>
</feature>
<comment type="similarity">
    <text evidence="10">Belongs to the TRAFAC class myosin-kinesin ATPase superfamily. Kinesin family. KIN-5/BimC subfamily.</text>
</comment>
<evidence type="ECO:0000256" key="6">
    <source>
        <dbReference type="ARBA" id="ARBA00022840"/>
    </source>
</evidence>
<comment type="caution">
    <text evidence="16">The sequence shown here is derived from an EMBL/GenBank/DDBJ whole genome shotgun (WGS) entry which is preliminary data.</text>
</comment>
<keyword evidence="3" id="KW-0963">Cytoplasm</keyword>
<feature type="region of interest" description="Disordered" evidence="14">
    <location>
        <begin position="459"/>
        <end position="480"/>
    </location>
</feature>
<dbReference type="InterPro" id="IPR019821">
    <property type="entry name" value="Kinesin_motor_CS"/>
</dbReference>
<dbReference type="GO" id="GO:0008017">
    <property type="term" value="F:microtubule binding"/>
    <property type="evidence" value="ECO:0007669"/>
    <property type="project" value="InterPro"/>
</dbReference>
<dbReference type="SUPFAM" id="SSF52540">
    <property type="entry name" value="P-loop containing nucleoside triphosphate hydrolases"/>
    <property type="match status" value="1"/>
</dbReference>
<keyword evidence="7 13" id="KW-0175">Coiled coil</keyword>
<evidence type="ECO:0000313" key="16">
    <source>
        <dbReference type="EMBL" id="EFA80039.1"/>
    </source>
</evidence>
<feature type="compositionally biased region" description="Low complexity" evidence="14">
    <location>
        <begin position="399"/>
        <end position="417"/>
    </location>
</feature>
<dbReference type="GO" id="GO:0005874">
    <property type="term" value="C:microtubule"/>
    <property type="evidence" value="ECO:0007669"/>
    <property type="project" value="UniProtKB-KW"/>
</dbReference>
<evidence type="ECO:0000313" key="17">
    <source>
        <dbReference type="Proteomes" id="UP000001396"/>
    </source>
</evidence>
<dbReference type="AlphaFoldDB" id="D3BDQ8"/>
<accession>D3BDQ8</accession>
<evidence type="ECO:0000256" key="7">
    <source>
        <dbReference type="ARBA" id="ARBA00023054"/>
    </source>
</evidence>
<dbReference type="InterPro" id="IPR001752">
    <property type="entry name" value="Kinesin_motor_dom"/>
</dbReference>
<dbReference type="PANTHER" id="PTHR47968">
    <property type="entry name" value="CENTROMERE PROTEIN E"/>
    <property type="match status" value="1"/>
</dbReference>
<feature type="compositionally biased region" description="Polar residues" evidence="14">
    <location>
        <begin position="467"/>
        <end position="477"/>
    </location>
</feature>
<dbReference type="PROSITE" id="PS50067">
    <property type="entry name" value="KINESIN_MOTOR_2"/>
    <property type="match status" value="1"/>
</dbReference>
<proteinExistence type="inferred from homology"/>
<dbReference type="GO" id="GO:0007010">
    <property type="term" value="P:cytoskeleton organization"/>
    <property type="evidence" value="ECO:0007669"/>
    <property type="project" value="UniProtKB-ARBA"/>
</dbReference>
<feature type="region of interest" description="Disordered" evidence="14">
    <location>
        <begin position="388"/>
        <end position="442"/>
    </location>
</feature>
<dbReference type="PRINTS" id="PR00380">
    <property type="entry name" value="KINESINHEAVY"/>
</dbReference>
<dbReference type="GO" id="GO:0007018">
    <property type="term" value="P:microtubule-based movement"/>
    <property type="evidence" value="ECO:0007669"/>
    <property type="project" value="InterPro"/>
</dbReference>
<dbReference type="RefSeq" id="XP_020432159.1">
    <property type="nucleotide sequence ID" value="XM_020577711.1"/>
</dbReference>
<evidence type="ECO:0000256" key="2">
    <source>
        <dbReference type="ARBA" id="ARBA00022448"/>
    </source>
</evidence>
<feature type="compositionally biased region" description="Polar residues" evidence="14">
    <location>
        <begin position="627"/>
        <end position="647"/>
    </location>
</feature>
<protein>
    <recommendedName>
        <fullName evidence="12">Kinesin-like protein</fullName>
    </recommendedName>
</protein>
<dbReference type="SMART" id="SM00129">
    <property type="entry name" value="KISc"/>
    <property type="match status" value="1"/>
</dbReference>
<evidence type="ECO:0000256" key="8">
    <source>
        <dbReference type="ARBA" id="ARBA00023175"/>
    </source>
</evidence>
<dbReference type="PANTHER" id="PTHR47968:SF75">
    <property type="entry name" value="CENTROMERE-ASSOCIATED PROTEIN E"/>
    <property type="match status" value="1"/>
</dbReference>
<evidence type="ECO:0000256" key="10">
    <source>
        <dbReference type="ARBA" id="ARBA00034704"/>
    </source>
</evidence>
<dbReference type="CDD" id="cd01369">
    <property type="entry name" value="KISc_KHC_KIF5"/>
    <property type="match status" value="1"/>
</dbReference>
<dbReference type="InParanoid" id="D3BDQ8"/>
<dbReference type="GO" id="GO:0003777">
    <property type="term" value="F:microtubule motor activity"/>
    <property type="evidence" value="ECO:0007669"/>
    <property type="project" value="InterPro"/>
</dbReference>
<evidence type="ECO:0000256" key="5">
    <source>
        <dbReference type="ARBA" id="ARBA00022741"/>
    </source>
</evidence>
<feature type="domain" description="Kinesin motor" evidence="15">
    <location>
        <begin position="6"/>
        <end position="329"/>
    </location>
</feature>
<feature type="region of interest" description="Disordered" evidence="14">
    <location>
        <begin position="616"/>
        <end position="682"/>
    </location>
</feature>
<keyword evidence="2" id="KW-0813">Transport</keyword>
<feature type="coiled-coil region" evidence="13">
    <location>
        <begin position="485"/>
        <end position="544"/>
    </location>
</feature>
<comment type="subcellular location">
    <subcellularLocation>
        <location evidence="1">Cytoplasm</location>
        <location evidence="1">Cytoskeleton</location>
    </subcellularLocation>
</comment>
<dbReference type="OMA" id="MATSCNI"/>
<dbReference type="InterPro" id="IPR027417">
    <property type="entry name" value="P-loop_NTPase"/>
</dbReference>
<evidence type="ECO:0000256" key="3">
    <source>
        <dbReference type="ARBA" id="ARBA00022490"/>
    </source>
</evidence>
<keyword evidence="4 12" id="KW-0493">Microtubule</keyword>
<evidence type="ECO:0000256" key="11">
    <source>
        <dbReference type="PROSITE-ProRule" id="PRU00283"/>
    </source>
</evidence>
<evidence type="ECO:0000256" key="4">
    <source>
        <dbReference type="ARBA" id="ARBA00022701"/>
    </source>
</evidence>
<dbReference type="EMBL" id="ADBJ01000031">
    <property type="protein sequence ID" value="EFA80039.1"/>
    <property type="molecule type" value="Genomic_DNA"/>
</dbReference>
<evidence type="ECO:0000256" key="9">
    <source>
        <dbReference type="ARBA" id="ARBA00023212"/>
    </source>
</evidence>
<name>D3BDQ8_HETP5</name>
<dbReference type="InterPro" id="IPR036961">
    <property type="entry name" value="Kinesin_motor_dom_sf"/>
</dbReference>
<dbReference type="Pfam" id="PF00225">
    <property type="entry name" value="Kinesin"/>
    <property type="match status" value="1"/>
</dbReference>